<dbReference type="AlphaFoldDB" id="A0A9P5N1A4"/>
<evidence type="ECO:0000313" key="3">
    <source>
        <dbReference type="Proteomes" id="UP000759537"/>
    </source>
</evidence>
<dbReference type="PROSITE" id="PS51186">
    <property type="entry name" value="GNAT"/>
    <property type="match status" value="1"/>
</dbReference>
<dbReference type="InterPro" id="IPR016181">
    <property type="entry name" value="Acyl_CoA_acyltransferase"/>
</dbReference>
<dbReference type="PANTHER" id="PTHR43138:SF1">
    <property type="entry name" value="N-ACETYLTRANSFERASE ACA1"/>
    <property type="match status" value="1"/>
</dbReference>
<name>A0A9P5N1A4_9AGAM</name>
<organism evidence="2 3">
    <name type="scientific">Russula ochroleuca</name>
    <dbReference type="NCBI Taxonomy" id="152965"/>
    <lineage>
        <taxon>Eukaryota</taxon>
        <taxon>Fungi</taxon>
        <taxon>Dikarya</taxon>
        <taxon>Basidiomycota</taxon>
        <taxon>Agaricomycotina</taxon>
        <taxon>Agaricomycetes</taxon>
        <taxon>Russulales</taxon>
        <taxon>Russulaceae</taxon>
        <taxon>Russula</taxon>
    </lineage>
</organism>
<protein>
    <recommendedName>
        <fullName evidence="1">N-acetyltransferase domain-containing protein</fullName>
    </recommendedName>
</protein>
<dbReference type="Gene3D" id="3.40.630.30">
    <property type="match status" value="1"/>
</dbReference>
<dbReference type="SUPFAM" id="SSF55729">
    <property type="entry name" value="Acyl-CoA N-acyltransferases (Nat)"/>
    <property type="match status" value="1"/>
</dbReference>
<evidence type="ECO:0000259" key="1">
    <source>
        <dbReference type="PROSITE" id="PS51186"/>
    </source>
</evidence>
<evidence type="ECO:0000313" key="2">
    <source>
        <dbReference type="EMBL" id="KAF8483807.1"/>
    </source>
</evidence>
<comment type="caution">
    <text evidence="2">The sequence shown here is derived from an EMBL/GenBank/DDBJ whole genome shotgun (WGS) entry which is preliminary data.</text>
</comment>
<dbReference type="GO" id="GO:0005634">
    <property type="term" value="C:nucleus"/>
    <property type="evidence" value="ECO:0007669"/>
    <property type="project" value="TreeGrafter"/>
</dbReference>
<keyword evidence="3" id="KW-1185">Reference proteome</keyword>
<dbReference type="OrthoDB" id="10264707at2759"/>
<reference evidence="2" key="1">
    <citation type="submission" date="2019-10" db="EMBL/GenBank/DDBJ databases">
        <authorList>
            <consortium name="DOE Joint Genome Institute"/>
            <person name="Kuo A."/>
            <person name="Miyauchi S."/>
            <person name="Kiss E."/>
            <person name="Drula E."/>
            <person name="Kohler A."/>
            <person name="Sanchez-Garcia M."/>
            <person name="Andreopoulos B."/>
            <person name="Barry K.W."/>
            <person name="Bonito G."/>
            <person name="Buee M."/>
            <person name="Carver A."/>
            <person name="Chen C."/>
            <person name="Cichocki N."/>
            <person name="Clum A."/>
            <person name="Culley D."/>
            <person name="Crous P.W."/>
            <person name="Fauchery L."/>
            <person name="Girlanda M."/>
            <person name="Hayes R."/>
            <person name="Keri Z."/>
            <person name="LaButti K."/>
            <person name="Lipzen A."/>
            <person name="Lombard V."/>
            <person name="Magnuson J."/>
            <person name="Maillard F."/>
            <person name="Morin E."/>
            <person name="Murat C."/>
            <person name="Nolan M."/>
            <person name="Ohm R."/>
            <person name="Pangilinan J."/>
            <person name="Pereira M."/>
            <person name="Perotto S."/>
            <person name="Peter M."/>
            <person name="Riley R."/>
            <person name="Sitrit Y."/>
            <person name="Stielow B."/>
            <person name="Szollosi G."/>
            <person name="Zifcakova L."/>
            <person name="Stursova M."/>
            <person name="Spatafora J.W."/>
            <person name="Tedersoo L."/>
            <person name="Vaario L.-M."/>
            <person name="Yamada A."/>
            <person name="Yan M."/>
            <person name="Wang P."/>
            <person name="Xu J."/>
            <person name="Bruns T."/>
            <person name="Baldrian P."/>
            <person name="Vilgalys R."/>
            <person name="Henrissat B."/>
            <person name="Grigoriev I.V."/>
            <person name="Hibbett D."/>
            <person name="Nagy L.G."/>
            <person name="Martin F.M."/>
        </authorList>
    </citation>
    <scope>NUCLEOTIDE SEQUENCE</scope>
    <source>
        <strain evidence="2">Prilba</strain>
    </source>
</reference>
<gene>
    <name evidence="2" type="ORF">DFH94DRAFT_325980</name>
</gene>
<dbReference type="GO" id="GO:0016747">
    <property type="term" value="F:acyltransferase activity, transferring groups other than amino-acyl groups"/>
    <property type="evidence" value="ECO:0007669"/>
    <property type="project" value="InterPro"/>
</dbReference>
<sequence length="265" mass="29112">MSAYGIIALASRPVDLLPPTSWDLPQPAPGKPAAPFRRLALHHLRLDNARALPGPSLLDYTHRIFAAEIEAGRTYPQEAGSPRDDDGAYTYTRAAFEAYFWAADVIVAVGNDAADRGGGDDNQVQAQVGTGDLLEASRAGRSWEDALVGFYYVKPNYPGRSSHICNAGFIIPPAHRDFGYGKTLGKSYLHYGPSLGYKASVFNLVYANNTGSLRIWDSLGFTRAGLIPRAGRLRRADGSGEEWVDSVIYYRSFVDEEEWARPIDR</sequence>
<accession>A0A9P5N1A4</accession>
<dbReference type="InterPro" id="IPR052742">
    <property type="entry name" value="Mito_N-acetyltransferase"/>
</dbReference>
<dbReference type="Proteomes" id="UP000759537">
    <property type="component" value="Unassembled WGS sequence"/>
</dbReference>
<dbReference type="InterPro" id="IPR000182">
    <property type="entry name" value="GNAT_dom"/>
</dbReference>
<dbReference type="PANTHER" id="PTHR43138">
    <property type="entry name" value="ACETYLTRANSFERASE, GNAT FAMILY"/>
    <property type="match status" value="1"/>
</dbReference>
<reference evidence="2" key="2">
    <citation type="journal article" date="2020" name="Nat. Commun.">
        <title>Large-scale genome sequencing of mycorrhizal fungi provides insights into the early evolution of symbiotic traits.</title>
        <authorList>
            <person name="Miyauchi S."/>
            <person name="Kiss E."/>
            <person name="Kuo A."/>
            <person name="Drula E."/>
            <person name="Kohler A."/>
            <person name="Sanchez-Garcia M."/>
            <person name="Morin E."/>
            <person name="Andreopoulos B."/>
            <person name="Barry K.W."/>
            <person name="Bonito G."/>
            <person name="Buee M."/>
            <person name="Carver A."/>
            <person name="Chen C."/>
            <person name="Cichocki N."/>
            <person name="Clum A."/>
            <person name="Culley D."/>
            <person name="Crous P.W."/>
            <person name="Fauchery L."/>
            <person name="Girlanda M."/>
            <person name="Hayes R.D."/>
            <person name="Keri Z."/>
            <person name="LaButti K."/>
            <person name="Lipzen A."/>
            <person name="Lombard V."/>
            <person name="Magnuson J."/>
            <person name="Maillard F."/>
            <person name="Murat C."/>
            <person name="Nolan M."/>
            <person name="Ohm R.A."/>
            <person name="Pangilinan J."/>
            <person name="Pereira M.F."/>
            <person name="Perotto S."/>
            <person name="Peter M."/>
            <person name="Pfister S."/>
            <person name="Riley R."/>
            <person name="Sitrit Y."/>
            <person name="Stielow J.B."/>
            <person name="Szollosi G."/>
            <person name="Zifcakova L."/>
            <person name="Stursova M."/>
            <person name="Spatafora J.W."/>
            <person name="Tedersoo L."/>
            <person name="Vaario L.M."/>
            <person name="Yamada A."/>
            <person name="Yan M."/>
            <person name="Wang P."/>
            <person name="Xu J."/>
            <person name="Bruns T."/>
            <person name="Baldrian P."/>
            <person name="Vilgalys R."/>
            <person name="Dunand C."/>
            <person name="Henrissat B."/>
            <person name="Grigoriev I.V."/>
            <person name="Hibbett D."/>
            <person name="Nagy L.G."/>
            <person name="Martin F.M."/>
        </authorList>
    </citation>
    <scope>NUCLEOTIDE SEQUENCE</scope>
    <source>
        <strain evidence="2">Prilba</strain>
    </source>
</reference>
<feature type="domain" description="N-acetyltransferase" evidence="1">
    <location>
        <begin position="90"/>
        <end position="255"/>
    </location>
</feature>
<proteinExistence type="predicted"/>
<dbReference type="EMBL" id="WHVB01000004">
    <property type="protein sequence ID" value="KAF8483807.1"/>
    <property type="molecule type" value="Genomic_DNA"/>
</dbReference>
<dbReference type="Pfam" id="PF00583">
    <property type="entry name" value="Acetyltransf_1"/>
    <property type="match status" value="1"/>
</dbReference>